<gene>
    <name evidence="2" type="ORF">H8704_00925</name>
</gene>
<dbReference type="SUPFAM" id="SSF101908">
    <property type="entry name" value="Putative isomerase YbhE"/>
    <property type="match status" value="1"/>
</dbReference>
<sequence>MSEEINTSELKKSIWHNRMFIVICIASVIVAVGIFILLVNGYINKRYTGYEVLKEGQRQDAGAEKYLTCGDNFVKYSKDGISGVDINGKTLWTGSYEMSNPVVVMQGQYILVADIGGKDAVIYNGKHEATELSVDYEIKQADVSGQGLVALLLEDTSSDMINIYNPYDVSSKLLVKIPTNVDDGYTVCMAISPDGTSVVASYICIVEGNAESRVVFYNFSDVGKNSDCIVGAKNYQKALVTDAHFLSDDQVVLFSDRGFYVWKGMKQPKQIIQKKVRQNIKSVFYGKDNIGMVLETGKKKIPYRMEIYNLKGTRISSFDFAEDYNDITLSGNEILFRSAKECGIFRLNGVLRFHATVEEGIDYFFRSSKRNRYYLFNDTAIQEIKLR</sequence>
<dbReference type="Pfam" id="PF18975">
    <property type="entry name" value="DUF5711"/>
    <property type="match status" value="1"/>
</dbReference>
<keyword evidence="1" id="KW-0812">Transmembrane</keyword>
<protein>
    <submittedName>
        <fullName evidence="2">Uncharacterized protein</fullName>
    </submittedName>
</protein>
<reference evidence="2 3" key="1">
    <citation type="submission" date="2020-08" db="EMBL/GenBank/DDBJ databases">
        <title>Genome public.</title>
        <authorList>
            <person name="Liu C."/>
            <person name="Sun Q."/>
        </authorList>
    </citation>
    <scope>NUCLEOTIDE SEQUENCE [LARGE SCALE GENOMIC DNA]</scope>
    <source>
        <strain evidence="2 3">NSJ-37</strain>
    </source>
</reference>
<comment type="caution">
    <text evidence="2">The sequence shown here is derived from an EMBL/GenBank/DDBJ whole genome shotgun (WGS) entry which is preliminary data.</text>
</comment>
<dbReference type="EMBL" id="JACRSX010000001">
    <property type="protein sequence ID" value="MBC8561205.1"/>
    <property type="molecule type" value="Genomic_DNA"/>
</dbReference>
<evidence type="ECO:0000313" key="3">
    <source>
        <dbReference type="Proteomes" id="UP000606193"/>
    </source>
</evidence>
<organism evidence="2 3">
    <name type="scientific">Jutongia huaianensis</name>
    <dbReference type="NCBI Taxonomy" id="2763668"/>
    <lineage>
        <taxon>Bacteria</taxon>
        <taxon>Bacillati</taxon>
        <taxon>Bacillota</taxon>
        <taxon>Clostridia</taxon>
        <taxon>Lachnospirales</taxon>
        <taxon>Lachnospiraceae</taxon>
        <taxon>Jutongia</taxon>
    </lineage>
</organism>
<proteinExistence type="predicted"/>
<evidence type="ECO:0000313" key="2">
    <source>
        <dbReference type="EMBL" id="MBC8561205.1"/>
    </source>
</evidence>
<feature type="transmembrane region" description="Helical" evidence="1">
    <location>
        <begin position="20"/>
        <end position="43"/>
    </location>
</feature>
<keyword evidence="1" id="KW-0472">Membrane</keyword>
<dbReference type="InterPro" id="IPR043765">
    <property type="entry name" value="DUF5711"/>
</dbReference>
<dbReference type="RefSeq" id="WP_022465139.1">
    <property type="nucleotide sequence ID" value="NZ_JACRSX010000001.1"/>
</dbReference>
<name>A0ABR7MXV2_9FIRM</name>
<evidence type="ECO:0000256" key="1">
    <source>
        <dbReference type="SAM" id="Phobius"/>
    </source>
</evidence>
<dbReference type="Proteomes" id="UP000606193">
    <property type="component" value="Unassembled WGS sequence"/>
</dbReference>
<keyword evidence="1" id="KW-1133">Transmembrane helix</keyword>
<keyword evidence="3" id="KW-1185">Reference proteome</keyword>
<accession>A0ABR7MXV2</accession>